<evidence type="ECO:0000313" key="15">
    <source>
        <dbReference type="Proteomes" id="UP000218767"/>
    </source>
</evidence>
<evidence type="ECO:0000259" key="13">
    <source>
        <dbReference type="PROSITE" id="PS51671"/>
    </source>
</evidence>
<accession>A0A2A4XBN8</accession>
<dbReference type="SUPFAM" id="SSF55021">
    <property type="entry name" value="ACT-like"/>
    <property type="match status" value="1"/>
</dbReference>
<dbReference type="InterPro" id="IPR029752">
    <property type="entry name" value="D-isomer_DH_CS1"/>
</dbReference>
<comment type="catalytic activity">
    <reaction evidence="11">
        <text>(2R)-3-phosphoglycerate + NAD(+) = 3-phosphooxypyruvate + NADH + H(+)</text>
        <dbReference type="Rhea" id="RHEA:12641"/>
        <dbReference type="ChEBI" id="CHEBI:15378"/>
        <dbReference type="ChEBI" id="CHEBI:18110"/>
        <dbReference type="ChEBI" id="CHEBI:57540"/>
        <dbReference type="ChEBI" id="CHEBI:57945"/>
        <dbReference type="ChEBI" id="CHEBI:58272"/>
        <dbReference type="EC" id="1.1.1.95"/>
    </reaction>
</comment>
<dbReference type="EMBL" id="NVUL01000013">
    <property type="protein sequence ID" value="PCI79924.1"/>
    <property type="molecule type" value="Genomic_DNA"/>
</dbReference>
<dbReference type="PROSITE" id="PS00065">
    <property type="entry name" value="D_2_HYDROXYACID_DH_1"/>
    <property type="match status" value="1"/>
</dbReference>
<dbReference type="UniPathway" id="UPA00135">
    <property type="reaction ID" value="UER00196"/>
</dbReference>
<dbReference type="InterPro" id="IPR006140">
    <property type="entry name" value="D-isomer_DH_NAD-bd"/>
</dbReference>
<dbReference type="InterPro" id="IPR002912">
    <property type="entry name" value="ACT_dom"/>
</dbReference>
<proteinExistence type="inferred from homology"/>
<evidence type="ECO:0000256" key="2">
    <source>
        <dbReference type="ARBA" id="ARBA00005216"/>
    </source>
</evidence>
<comment type="similarity">
    <text evidence="3 12">Belongs to the D-isomer specific 2-hydroxyacid dehydrogenase family.</text>
</comment>
<dbReference type="PANTHER" id="PTHR42938:SF47">
    <property type="entry name" value="HYDROXYPYRUVATE REDUCTASE"/>
    <property type="match status" value="1"/>
</dbReference>
<dbReference type="InterPro" id="IPR029753">
    <property type="entry name" value="D-isomer_DH_CS"/>
</dbReference>
<sequence length="393" mass="42339">MHKIKTYNAISSRGLTRFRHEDFQVDPDVTDADAILLRSHKLDASAIEADLKAVARAGAGTNNVPVDACTEAGVVVFNTPGANANAVKELVLCGLLLASRGIVPGIGFASTQTEIRDEAELSKLMEQEKKRFKGSEISGKTLGVIGLGAIGSLVAEMAIDLGMKVQGYDPALSVEAAWRLPSKVRRKENIASLVASSDFISLHLPVLDSTRDLINAEVFASMKDGTCLLNFARDEIIDSKALLEALESGKLGKYVSDFPRPELMGREDVISMPHIGASTNEAEENCAIMAADQLMDFLENGNIKNSVNFPAAFLDRTADAGSCTRLAICNRNVPKMLGQILSVLADQNINVIDMLNKSRDDIAYNLIDLEARPSEEALAAILEIEDVVKVTLL</sequence>
<evidence type="ECO:0000256" key="7">
    <source>
        <dbReference type="ARBA" id="ARBA00023002"/>
    </source>
</evidence>
<dbReference type="SUPFAM" id="SSF52283">
    <property type="entry name" value="Formate/glycerate dehydrogenase catalytic domain-like"/>
    <property type="match status" value="1"/>
</dbReference>
<dbReference type="Gene3D" id="3.40.50.720">
    <property type="entry name" value="NAD(P)-binding Rossmann-like Domain"/>
    <property type="match status" value="2"/>
</dbReference>
<dbReference type="Gene3D" id="3.30.70.260">
    <property type="match status" value="1"/>
</dbReference>
<evidence type="ECO:0000256" key="12">
    <source>
        <dbReference type="RuleBase" id="RU003719"/>
    </source>
</evidence>
<evidence type="ECO:0000256" key="1">
    <source>
        <dbReference type="ARBA" id="ARBA00003800"/>
    </source>
</evidence>
<dbReference type="Pfam" id="PF00389">
    <property type="entry name" value="2-Hacid_dh"/>
    <property type="match status" value="1"/>
</dbReference>
<dbReference type="EC" id="1.1.1.399" evidence="4"/>
<dbReference type="CDD" id="cd12174">
    <property type="entry name" value="PGDH_like_3"/>
    <property type="match status" value="1"/>
</dbReference>
<dbReference type="SUPFAM" id="SSF51735">
    <property type="entry name" value="NAD(P)-binding Rossmann-fold domains"/>
    <property type="match status" value="1"/>
</dbReference>
<name>A0A2A4XBN8_9GAMM</name>
<dbReference type="PANTHER" id="PTHR42938">
    <property type="entry name" value="FORMATE DEHYDROGENASE 1"/>
    <property type="match status" value="1"/>
</dbReference>
<dbReference type="InterPro" id="IPR045865">
    <property type="entry name" value="ACT-like_dom_sf"/>
</dbReference>
<evidence type="ECO:0000256" key="8">
    <source>
        <dbReference type="ARBA" id="ARBA00023027"/>
    </source>
</evidence>
<keyword evidence="7 12" id="KW-0560">Oxidoreductase</keyword>
<dbReference type="GO" id="GO:0051287">
    <property type="term" value="F:NAD binding"/>
    <property type="evidence" value="ECO:0007669"/>
    <property type="project" value="InterPro"/>
</dbReference>
<dbReference type="CDD" id="cd04901">
    <property type="entry name" value="ACT_3PGDH"/>
    <property type="match status" value="1"/>
</dbReference>
<keyword evidence="8" id="KW-0520">NAD</keyword>
<dbReference type="PROSITE" id="PS00670">
    <property type="entry name" value="D_2_HYDROXYACID_DH_2"/>
    <property type="match status" value="1"/>
</dbReference>
<comment type="function">
    <text evidence="1">Catalyzes the reversible oxidation of 3-phospho-D-glycerate to 3-phosphonooxypyruvate, the first step of the phosphorylated L-serine biosynthesis pathway. Also catalyzes the reversible oxidation of 2-hydroxyglutarate to 2-oxoglutarate.</text>
</comment>
<protein>
    <recommendedName>
        <fullName evidence="6">D-3-phosphoglycerate dehydrogenase</fullName>
        <ecNumber evidence="4">1.1.1.399</ecNumber>
        <ecNumber evidence="5">1.1.1.95</ecNumber>
    </recommendedName>
    <alternativeName>
        <fullName evidence="9">2-oxoglutarate reductase</fullName>
    </alternativeName>
</protein>
<evidence type="ECO:0000256" key="3">
    <source>
        <dbReference type="ARBA" id="ARBA00005854"/>
    </source>
</evidence>
<dbReference type="PROSITE" id="PS51671">
    <property type="entry name" value="ACT"/>
    <property type="match status" value="1"/>
</dbReference>
<dbReference type="Pfam" id="PF02826">
    <property type="entry name" value="2-Hacid_dh_C"/>
    <property type="match status" value="1"/>
</dbReference>
<dbReference type="EC" id="1.1.1.95" evidence="5"/>
<comment type="caution">
    <text evidence="14">The sequence shown here is derived from an EMBL/GenBank/DDBJ whole genome shotgun (WGS) entry which is preliminary data.</text>
</comment>
<comment type="catalytic activity">
    <reaction evidence="10">
        <text>(R)-2-hydroxyglutarate + NAD(+) = 2-oxoglutarate + NADH + H(+)</text>
        <dbReference type="Rhea" id="RHEA:49612"/>
        <dbReference type="ChEBI" id="CHEBI:15378"/>
        <dbReference type="ChEBI" id="CHEBI:15801"/>
        <dbReference type="ChEBI" id="CHEBI:16810"/>
        <dbReference type="ChEBI" id="CHEBI:57540"/>
        <dbReference type="ChEBI" id="CHEBI:57945"/>
        <dbReference type="EC" id="1.1.1.399"/>
    </reaction>
</comment>
<organism evidence="14 15">
    <name type="scientific">SAR86 cluster bacterium</name>
    <dbReference type="NCBI Taxonomy" id="2030880"/>
    <lineage>
        <taxon>Bacteria</taxon>
        <taxon>Pseudomonadati</taxon>
        <taxon>Pseudomonadota</taxon>
        <taxon>Gammaproteobacteria</taxon>
        <taxon>SAR86 cluster</taxon>
    </lineage>
</organism>
<evidence type="ECO:0000256" key="10">
    <source>
        <dbReference type="ARBA" id="ARBA00048126"/>
    </source>
</evidence>
<comment type="pathway">
    <text evidence="2">Amino-acid biosynthesis; L-serine biosynthesis; L-serine from 3-phospho-D-glycerate: step 1/3.</text>
</comment>
<gene>
    <name evidence="14" type="ORF">COB20_03770</name>
</gene>
<evidence type="ECO:0000256" key="6">
    <source>
        <dbReference type="ARBA" id="ARBA00021582"/>
    </source>
</evidence>
<dbReference type="Proteomes" id="UP000218767">
    <property type="component" value="Unassembled WGS sequence"/>
</dbReference>
<feature type="domain" description="ACT" evidence="13">
    <location>
        <begin position="325"/>
        <end position="393"/>
    </location>
</feature>
<reference evidence="15" key="1">
    <citation type="submission" date="2017-08" db="EMBL/GenBank/DDBJ databases">
        <title>A dynamic microbial community with high functional redundancy inhabits the cold, oxic subseafloor aquifer.</title>
        <authorList>
            <person name="Tully B.J."/>
            <person name="Wheat C.G."/>
            <person name="Glazer B.T."/>
            <person name="Huber J.A."/>
        </authorList>
    </citation>
    <scope>NUCLEOTIDE SEQUENCE [LARGE SCALE GENOMIC DNA]</scope>
</reference>
<evidence type="ECO:0000256" key="9">
    <source>
        <dbReference type="ARBA" id="ARBA00030455"/>
    </source>
</evidence>
<evidence type="ECO:0000256" key="4">
    <source>
        <dbReference type="ARBA" id="ARBA00013001"/>
    </source>
</evidence>
<dbReference type="GO" id="GO:0004617">
    <property type="term" value="F:phosphoglycerate dehydrogenase activity"/>
    <property type="evidence" value="ECO:0007669"/>
    <property type="project" value="UniProtKB-EC"/>
</dbReference>
<dbReference type="InterPro" id="IPR036291">
    <property type="entry name" value="NAD(P)-bd_dom_sf"/>
</dbReference>
<dbReference type="AlphaFoldDB" id="A0A2A4XBN8"/>
<evidence type="ECO:0000313" key="14">
    <source>
        <dbReference type="EMBL" id="PCI79924.1"/>
    </source>
</evidence>
<evidence type="ECO:0000256" key="5">
    <source>
        <dbReference type="ARBA" id="ARBA00013143"/>
    </source>
</evidence>
<evidence type="ECO:0000256" key="11">
    <source>
        <dbReference type="ARBA" id="ARBA00048731"/>
    </source>
</evidence>
<dbReference type="InterPro" id="IPR006139">
    <property type="entry name" value="D-isomer_2_OHA_DH_cat_dom"/>
</dbReference>